<comment type="caution">
    <text evidence="1">The sequence shown here is derived from an EMBL/GenBank/DDBJ whole genome shotgun (WGS) entry which is preliminary data.</text>
</comment>
<dbReference type="EMBL" id="JACHEN010000020">
    <property type="protein sequence ID" value="MBB6217097.1"/>
    <property type="molecule type" value="Genomic_DNA"/>
</dbReference>
<keyword evidence="2" id="KW-1185">Reference proteome</keyword>
<reference evidence="1 2" key="1">
    <citation type="submission" date="2020-08" db="EMBL/GenBank/DDBJ databases">
        <title>Genomic Encyclopedia of Type Strains, Phase IV (KMG-IV): sequencing the most valuable type-strain genomes for metagenomic binning, comparative biology and taxonomic classification.</title>
        <authorList>
            <person name="Goeker M."/>
        </authorList>
    </citation>
    <scope>NUCLEOTIDE SEQUENCE [LARGE SCALE GENOMIC DNA]</scope>
    <source>
        <strain evidence="1 2">DSM 103526</strain>
    </source>
</reference>
<dbReference type="Proteomes" id="UP000579281">
    <property type="component" value="Unassembled WGS sequence"/>
</dbReference>
<name>A0A841KUM7_9FIRM</name>
<accession>A0A841KUM7</accession>
<dbReference type="RefSeq" id="WP_184311611.1">
    <property type="nucleotide sequence ID" value="NZ_JACHEN010000020.1"/>
</dbReference>
<organism evidence="1 2">
    <name type="scientific">Anaerosolibacter carboniphilus</name>
    <dbReference type="NCBI Taxonomy" id="1417629"/>
    <lineage>
        <taxon>Bacteria</taxon>
        <taxon>Bacillati</taxon>
        <taxon>Bacillota</taxon>
        <taxon>Clostridia</taxon>
        <taxon>Peptostreptococcales</taxon>
        <taxon>Thermotaleaceae</taxon>
        <taxon>Anaerosolibacter</taxon>
    </lineage>
</organism>
<protein>
    <submittedName>
        <fullName evidence="1">Uncharacterized protein</fullName>
    </submittedName>
</protein>
<dbReference type="AlphaFoldDB" id="A0A841KUM7"/>
<evidence type="ECO:0000313" key="1">
    <source>
        <dbReference type="EMBL" id="MBB6217097.1"/>
    </source>
</evidence>
<sequence>MEEKQLMDVIERFISLCDDLLKNGSITETQYVEMTCRKKEFLKSIA</sequence>
<gene>
    <name evidence="1" type="ORF">HNQ80_003203</name>
</gene>
<evidence type="ECO:0000313" key="2">
    <source>
        <dbReference type="Proteomes" id="UP000579281"/>
    </source>
</evidence>
<proteinExistence type="predicted"/>